<feature type="region of interest" description="Disordered" evidence="1">
    <location>
        <begin position="199"/>
        <end position="247"/>
    </location>
</feature>
<proteinExistence type="predicted"/>
<sequence length="247" mass="26863">MSGRASLASPLQYVQFLAEEANLRLSPYLHGEKRSPLPSLPPGPSAQSENRGRDLARHVRPKSGRVIPAAVSFIVNRMAPSVPRLSGLQRPPGETWKVPNNQERRSPAVFTQSPPQPKKLEQGPALSAVDPGIAANPEKPYLLVSNCFPETQESLAFTSQPWGVVKSVQLSPQPRRARLPPCSLRGGEECPAIAAAQEKRPAAVEGAKTPSMQEAPPQSRIERRRAAQQTHDTKRTIVGRERAGSPH</sequence>
<protein>
    <submittedName>
        <fullName evidence="2">Uncharacterized protein</fullName>
    </submittedName>
</protein>
<keyword evidence="3" id="KW-1185">Reference proteome</keyword>
<dbReference type="Proteomes" id="UP001066276">
    <property type="component" value="Chromosome 8"/>
</dbReference>
<comment type="caution">
    <text evidence="2">The sequence shown here is derived from an EMBL/GenBank/DDBJ whole genome shotgun (WGS) entry which is preliminary data.</text>
</comment>
<accession>A0AAV7NVM9</accession>
<feature type="region of interest" description="Disordered" evidence="1">
    <location>
        <begin position="29"/>
        <end position="61"/>
    </location>
</feature>
<organism evidence="2 3">
    <name type="scientific">Pleurodeles waltl</name>
    <name type="common">Iberian ribbed newt</name>
    <dbReference type="NCBI Taxonomy" id="8319"/>
    <lineage>
        <taxon>Eukaryota</taxon>
        <taxon>Metazoa</taxon>
        <taxon>Chordata</taxon>
        <taxon>Craniata</taxon>
        <taxon>Vertebrata</taxon>
        <taxon>Euteleostomi</taxon>
        <taxon>Amphibia</taxon>
        <taxon>Batrachia</taxon>
        <taxon>Caudata</taxon>
        <taxon>Salamandroidea</taxon>
        <taxon>Salamandridae</taxon>
        <taxon>Pleurodelinae</taxon>
        <taxon>Pleurodeles</taxon>
    </lineage>
</organism>
<feature type="compositionally biased region" description="Basic and acidic residues" evidence="1">
    <location>
        <begin position="220"/>
        <end position="247"/>
    </location>
</feature>
<dbReference type="AlphaFoldDB" id="A0AAV7NVM9"/>
<evidence type="ECO:0000313" key="3">
    <source>
        <dbReference type="Proteomes" id="UP001066276"/>
    </source>
</evidence>
<dbReference type="EMBL" id="JANPWB010000012">
    <property type="protein sequence ID" value="KAJ1116900.1"/>
    <property type="molecule type" value="Genomic_DNA"/>
</dbReference>
<evidence type="ECO:0000256" key="1">
    <source>
        <dbReference type="SAM" id="MobiDB-lite"/>
    </source>
</evidence>
<name>A0AAV7NVM9_PLEWA</name>
<evidence type="ECO:0000313" key="2">
    <source>
        <dbReference type="EMBL" id="KAJ1116900.1"/>
    </source>
</evidence>
<feature type="region of interest" description="Disordered" evidence="1">
    <location>
        <begin position="83"/>
        <end position="124"/>
    </location>
</feature>
<reference evidence="2" key="1">
    <citation type="journal article" date="2022" name="bioRxiv">
        <title>Sequencing and chromosome-scale assembly of the giantPleurodeles waltlgenome.</title>
        <authorList>
            <person name="Brown T."/>
            <person name="Elewa A."/>
            <person name="Iarovenko S."/>
            <person name="Subramanian E."/>
            <person name="Araus A.J."/>
            <person name="Petzold A."/>
            <person name="Susuki M."/>
            <person name="Suzuki K.-i.T."/>
            <person name="Hayashi T."/>
            <person name="Toyoda A."/>
            <person name="Oliveira C."/>
            <person name="Osipova E."/>
            <person name="Leigh N.D."/>
            <person name="Simon A."/>
            <person name="Yun M.H."/>
        </authorList>
    </citation>
    <scope>NUCLEOTIDE SEQUENCE</scope>
    <source>
        <strain evidence="2">20211129_DDA</strain>
        <tissue evidence="2">Liver</tissue>
    </source>
</reference>
<gene>
    <name evidence="2" type="ORF">NDU88_005105</name>
</gene>